<feature type="compositionally biased region" description="Basic and acidic residues" evidence="1">
    <location>
        <begin position="1"/>
        <end position="11"/>
    </location>
</feature>
<dbReference type="EMBL" id="KN646716">
    <property type="protein sequence ID" value="KHN37955.1"/>
    <property type="molecule type" value="Genomic_DNA"/>
</dbReference>
<feature type="compositionally biased region" description="Polar residues" evidence="1">
    <location>
        <begin position="14"/>
        <end position="32"/>
    </location>
</feature>
<gene>
    <name evidence="2" type="ORF">glysoja_042601</name>
</gene>
<evidence type="ECO:0000256" key="1">
    <source>
        <dbReference type="SAM" id="MobiDB-lite"/>
    </source>
</evidence>
<sequence length="54" mass="6024">MKTLTDHRLGKTEASATTKGTTPAAKSNTRTAQAKCLKRWHLQRKGEDHFALTE</sequence>
<reference evidence="2" key="1">
    <citation type="submission" date="2014-07" db="EMBL/GenBank/DDBJ databases">
        <title>Identification of a novel salt tolerance gene in wild soybean by whole-genome sequencing.</title>
        <authorList>
            <person name="Lam H.-M."/>
            <person name="Qi X."/>
            <person name="Li M.-W."/>
            <person name="Liu X."/>
            <person name="Xie M."/>
            <person name="Ni M."/>
            <person name="Xu X."/>
        </authorList>
    </citation>
    <scope>NUCLEOTIDE SEQUENCE [LARGE SCALE GENOMIC DNA]</scope>
    <source>
        <tissue evidence="2">Root</tissue>
    </source>
</reference>
<accession>A0A0B2RY73</accession>
<proteinExistence type="predicted"/>
<protein>
    <submittedName>
        <fullName evidence="2">Uncharacterized protein</fullName>
    </submittedName>
</protein>
<dbReference type="AlphaFoldDB" id="A0A0B2RY73"/>
<dbReference type="Proteomes" id="UP000053555">
    <property type="component" value="Unassembled WGS sequence"/>
</dbReference>
<evidence type="ECO:0000313" key="2">
    <source>
        <dbReference type="EMBL" id="KHN37955.1"/>
    </source>
</evidence>
<organism evidence="2">
    <name type="scientific">Glycine soja</name>
    <name type="common">Wild soybean</name>
    <dbReference type="NCBI Taxonomy" id="3848"/>
    <lineage>
        <taxon>Eukaryota</taxon>
        <taxon>Viridiplantae</taxon>
        <taxon>Streptophyta</taxon>
        <taxon>Embryophyta</taxon>
        <taxon>Tracheophyta</taxon>
        <taxon>Spermatophyta</taxon>
        <taxon>Magnoliopsida</taxon>
        <taxon>eudicotyledons</taxon>
        <taxon>Gunneridae</taxon>
        <taxon>Pentapetalae</taxon>
        <taxon>rosids</taxon>
        <taxon>fabids</taxon>
        <taxon>Fabales</taxon>
        <taxon>Fabaceae</taxon>
        <taxon>Papilionoideae</taxon>
        <taxon>50 kb inversion clade</taxon>
        <taxon>NPAAA clade</taxon>
        <taxon>indigoferoid/millettioid clade</taxon>
        <taxon>Phaseoleae</taxon>
        <taxon>Glycine</taxon>
        <taxon>Glycine subgen. Soja</taxon>
    </lineage>
</organism>
<feature type="region of interest" description="Disordered" evidence="1">
    <location>
        <begin position="1"/>
        <end position="32"/>
    </location>
</feature>
<name>A0A0B2RY73_GLYSO</name>